<reference evidence="2 3" key="1">
    <citation type="submission" date="2015-10" db="EMBL/GenBank/DDBJ databases">
        <authorList>
            <person name="Gilbert D.G."/>
        </authorList>
    </citation>
    <scope>NUCLEOTIDE SEQUENCE [LARGE SCALE GENOMIC DNA]</scope>
    <source>
        <strain evidence="2 3">NRRL B-16712</strain>
    </source>
</reference>
<feature type="region of interest" description="Disordered" evidence="1">
    <location>
        <begin position="378"/>
        <end position="417"/>
    </location>
</feature>
<feature type="compositionally biased region" description="Basic and acidic residues" evidence="1">
    <location>
        <begin position="403"/>
        <end position="417"/>
    </location>
</feature>
<organism evidence="2 3">
    <name type="scientific">Actinoplanes awajinensis subsp. mycoplanecinus</name>
    <dbReference type="NCBI Taxonomy" id="135947"/>
    <lineage>
        <taxon>Bacteria</taxon>
        <taxon>Bacillati</taxon>
        <taxon>Actinomycetota</taxon>
        <taxon>Actinomycetes</taxon>
        <taxon>Micromonosporales</taxon>
        <taxon>Micromonosporaceae</taxon>
        <taxon>Actinoplanes</taxon>
    </lineage>
</organism>
<feature type="region of interest" description="Disordered" evidence="1">
    <location>
        <begin position="255"/>
        <end position="297"/>
    </location>
</feature>
<protein>
    <submittedName>
        <fullName evidence="2">Uncharacterized protein</fullName>
    </submittedName>
</protein>
<sequence>MADAAAVIGDAVNGFFSRLTEAARDSGGSERPWSAGARPSPSPSDSSPESGSSRAGDSAGGRASASGRASAGGSGPAGPGRSGTATGGPGSSSAGSRAHGRQGWSTGSAECCRCPVCQAIAAVRDPSPQTIFRVATGAGDIATGAAGVLRGLASLAGAFQGERSRRAPKSPAGGAARHAPAPDAAWSAATRAGAPSSRPAAPVADESDTWAAATAAGARAAEADRARAKAEADQAALVAAAEAAGIAAGLAAAYDAESGAQPAAGSPPAAERAGDRSRDPWAAATADSAREAAAARARAAAAEKAVAKAVADARRVAALRTTPEPATHTGRPEVLGGTPASGAAAGEDQGGTTAGVRPDAAAVIRTKSGSDVWAAATAEAAADGAAPTRSVDHEWGASAPMGRDGEPGDGARDDDAV</sequence>
<dbReference type="Proteomes" id="UP000053244">
    <property type="component" value="Unassembled WGS sequence"/>
</dbReference>
<dbReference type="EMBL" id="LLZH01000318">
    <property type="protein sequence ID" value="KUL24965.1"/>
    <property type="molecule type" value="Genomic_DNA"/>
</dbReference>
<evidence type="ECO:0000313" key="2">
    <source>
        <dbReference type="EMBL" id="KUL24965.1"/>
    </source>
</evidence>
<name>A0A101JDW6_9ACTN</name>
<proteinExistence type="predicted"/>
<feature type="compositionally biased region" description="Low complexity" evidence="1">
    <location>
        <begin position="172"/>
        <end position="220"/>
    </location>
</feature>
<feature type="region of interest" description="Disordered" evidence="1">
    <location>
        <begin position="317"/>
        <end position="359"/>
    </location>
</feature>
<feature type="compositionally biased region" description="Low complexity" evidence="1">
    <location>
        <begin position="255"/>
        <end position="271"/>
    </location>
</feature>
<dbReference type="AlphaFoldDB" id="A0A101JDW6"/>
<evidence type="ECO:0000256" key="1">
    <source>
        <dbReference type="SAM" id="MobiDB-lite"/>
    </source>
</evidence>
<feature type="region of interest" description="Disordered" evidence="1">
    <location>
        <begin position="158"/>
        <end position="232"/>
    </location>
</feature>
<feature type="compositionally biased region" description="Basic and acidic residues" evidence="1">
    <location>
        <begin position="221"/>
        <end position="232"/>
    </location>
</feature>
<accession>A0A101JDW6</accession>
<comment type="caution">
    <text evidence="2">The sequence shown here is derived from an EMBL/GenBank/DDBJ whole genome shotgun (WGS) entry which is preliminary data.</text>
</comment>
<keyword evidence="3" id="KW-1185">Reference proteome</keyword>
<feature type="compositionally biased region" description="Gly residues" evidence="1">
    <location>
        <begin position="70"/>
        <end position="90"/>
    </location>
</feature>
<dbReference type="RefSeq" id="WP_067704653.1">
    <property type="nucleotide sequence ID" value="NZ_LLZH01000318.1"/>
</dbReference>
<feature type="compositionally biased region" description="Low complexity" evidence="1">
    <location>
        <begin position="31"/>
        <end position="69"/>
    </location>
</feature>
<feature type="region of interest" description="Disordered" evidence="1">
    <location>
        <begin position="22"/>
        <end position="108"/>
    </location>
</feature>
<evidence type="ECO:0000313" key="3">
    <source>
        <dbReference type="Proteomes" id="UP000053244"/>
    </source>
</evidence>
<gene>
    <name evidence="2" type="ORF">ADL15_42605</name>
</gene>
<dbReference type="OrthoDB" id="3405844at2"/>
<feature type="compositionally biased region" description="Low complexity" evidence="1">
    <location>
        <begin position="282"/>
        <end position="297"/>
    </location>
</feature>